<reference evidence="1" key="1">
    <citation type="submission" date="2023-04" db="EMBL/GenBank/DDBJ databases">
        <title>Draft Genome sequencing of Naganishia species isolated from polar environments using Oxford Nanopore Technology.</title>
        <authorList>
            <person name="Leo P."/>
            <person name="Venkateswaran K."/>
        </authorList>
    </citation>
    <scope>NUCLEOTIDE SEQUENCE</scope>
    <source>
        <strain evidence="1">MNA-CCFEE 5262</strain>
    </source>
</reference>
<proteinExistence type="predicted"/>
<protein>
    <submittedName>
        <fullName evidence="1">Uncharacterized protein</fullName>
    </submittedName>
</protein>
<keyword evidence="2" id="KW-1185">Reference proteome</keyword>
<gene>
    <name evidence="1" type="ORF">QFC20_005942</name>
</gene>
<comment type="caution">
    <text evidence="1">The sequence shown here is derived from an EMBL/GenBank/DDBJ whole genome shotgun (WGS) entry which is preliminary data.</text>
</comment>
<accession>A0ACC2VGI3</accession>
<evidence type="ECO:0000313" key="1">
    <source>
        <dbReference type="EMBL" id="KAJ9098515.1"/>
    </source>
</evidence>
<name>A0ACC2VGI3_9TREE</name>
<dbReference type="EMBL" id="JASBWS010000092">
    <property type="protein sequence ID" value="KAJ9098515.1"/>
    <property type="molecule type" value="Genomic_DNA"/>
</dbReference>
<sequence length="114" mass="12173">MAPPSTTLLPPSSDPIPASLLAQHDGTDPSKPIWLAIKGTVFDVSAKRAMYGPGAGYNVFAGKDGSVGLGKSSLKPEDAVADYTTLEPAEMKVLDQWYDFFSKRYNVVGKVVPE</sequence>
<evidence type="ECO:0000313" key="2">
    <source>
        <dbReference type="Proteomes" id="UP001230649"/>
    </source>
</evidence>
<organism evidence="1 2">
    <name type="scientific">Naganishia adeliensis</name>
    <dbReference type="NCBI Taxonomy" id="92952"/>
    <lineage>
        <taxon>Eukaryota</taxon>
        <taxon>Fungi</taxon>
        <taxon>Dikarya</taxon>
        <taxon>Basidiomycota</taxon>
        <taxon>Agaricomycotina</taxon>
        <taxon>Tremellomycetes</taxon>
        <taxon>Filobasidiales</taxon>
        <taxon>Filobasidiaceae</taxon>
        <taxon>Naganishia</taxon>
    </lineage>
</organism>
<dbReference type="Proteomes" id="UP001230649">
    <property type="component" value="Unassembled WGS sequence"/>
</dbReference>